<evidence type="ECO:0000313" key="1">
    <source>
        <dbReference type="EMBL" id="KAI3804081.1"/>
    </source>
</evidence>
<name>A0ACB9I8J5_9ASTR</name>
<evidence type="ECO:0000313" key="2">
    <source>
        <dbReference type="Proteomes" id="UP001056120"/>
    </source>
</evidence>
<reference evidence="2" key="1">
    <citation type="journal article" date="2022" name="Mol. Ecol. Resour.">
        <title>The genomes of chicory, endive, great burdock and yacon provide insights into Asteraceae palaeo-polyploidization history and plant inulin production.</title>
        <authorList>
            <person name="Fan W."/>
            <person name="Wang S."/>
            <person name="Wang H."/>
            <person name="Wang A."/>
            <person name="Jiang F."/>
            <person name="Liu H."/>
            <person name="Zhao H."/>
            <person name="Xu D."/>
            <person name="Zhang Y."/>
        </authorList>
    </citation>
    <scope>NUCLEOTIDE SEQUENCE [LARGE SCALE GENOMIC DNA]</scope>
    <source>
        <strain evidence="2">cv. Yunnan</strain>
    </source>
</reference>
<gene>
    <name evidence="1" type="ORF">L1987_32251</name>
</gene>
<proteinExistence type="predicted"/>
<keyword evidence="2" id="KW-1185">Reference proteome</keyword>
<accession>A0ACB9I8J5</accession>
<reference evidence="1 2" key="2">
    <citation type="journal article" date="2022" name="Mol. Ecol. Resour.">
        <title>The genomes of chicory, endive, great burdock and yacon provide insights into Asteraceae paleo-polyploidization history and plant inulin production.</title>
        <authorList>
            <person name="Fan W."/>
            <person name="Wang S."/>
            <person name="Wang H."/>
            <person name="Wang A."/>
            <person name="Jiang F."/>
            <person name="Liu H."/>
            <person name="Zhao H."/>
            <person name="Xu D."/>
            <person name="Zhang Y."/>
        </authorList>
    </citation>
    <scope>NUCLEOTIDE SEQUENCE [LARGE SCALE GENOMIC DNA]</scope>
    <source>
        <strain evidence="2">cv. Yunnan</strain>
        <tissue evidence="1">Leaves</tissue>
    </source>
</reference>
<dbReference type="EMBL" id="CM042027">
    <property type="protein sequence ID" value="KAI3804081.1"/>
    <property type="molecule type" value="Genomic_DNA"/>
</dbReference>
<dbReference type="Proteomes" id="UP001056120">
    <property type="component" value="Linkage Group LG10"/>
</dbReference>
<comment type="caution">
    <text evidence="1">The sequence shown here is derived from an EMBL/GenBank/DDBJ whole genome shotgun (WGS) entry which is preliminary data.</text>
</comment>
<sequence>MFESTATTSAAADDPKRNKHKQPPLAVTYAKIHVEVPVPGSDDRVITVIENSSVNRTLAFSKDNSSDESSECIEVSVAHEALIRVLERILFVTAEANGGNLASEGDEDNNLSG</sequence>
<organism evidence="1 2">
    <name type="scientific">Smallanthus sonchifolius</name>
    <dbReference type="NCBI Taxonomy" id="185202"/>
    <lineage>
        <taxon>Eukaryota</taxon>
        <taxon>Viridiplantae</taxon>
        <taxon>Streptophyta</taxon>
        <taxon>Embryophyta</taxon>
        <taxon>Tracheophyta</taxon>
        <taxon>Spermatophyta</taxon>
        <taxon>Magnoliopsida</taxon>
        <taxon>eudicotyledons</taxon>
        <taxon>Gunneridae</taxon>
        <taxon>Pentapetalae</taxon>
        <taxon>asterids</taxon>
        <taxon>campanulids</taxon>
        <taxon>Asterales</taxon>
        <taxon>Asteraceae</taxon>
        <taxon>Asteroideae</taxon>
        <taxon>Heliantheae alliance</taxon>
        <taxon>Millerieae</taxon>
        <taxon>Smallanthus</taxon>
    </lineage>
</organism>
<protein>
    <submittedName>
        <fullName evidence="1">Uncharacterized protein</fullName>
    </submittedName>
</protein>